<keyword evidence="1" id="KW-0812">Transmembrane</keyword>
<name>A0A3M8P6U1_9BACL</name>
<evidence type="ECO:0008006" key="4">
    <source>
        <dbReference type="Google" id="ProtNLM"/>
    </source>
</evidence>
<sequence>MDTILFFLFTAAYIGLLIWALSKQRSWNLTSFLYLVLLGLIYDNAIIASGRYIGEGPLLENLSFIRFWSHALLTPTLALFSLGALRQAGVGWAKKKAVFYVVLGYTLAMIAVEFVFEVWGLELMVEKEYGLVKYASADPASGPPIMILLVTIVLIATGILLWKHIGWKWMLIGAGVMTIGSFVPIPVDSAAVTNAFELFLLFTLVWTKITVESKEYG</sequence>
<dbReference type="OrthoDB" id="4331374at2"/>
<feature type="transmembrane region" description="Helical" evidence="1">
    <location>
        <begin position="6"/>
        <end position="22"/>
    </location>
</feature>
<dbReference type="RefSeq" id="WP_123165609.1">
    <property type="nucleotide sequence ID" value="NZ_RIAX01000007.1"/>
</dbReference>
<keyword evidence="1" id="KW-1133">Transmembrane helix</keyword>
<keyword evidence="1" id="KW-0472">Membrane</keyword>
<feature type="transmembrane region" description="Helical" evidence="1">
    <location>
        <begin position="169"/>
        <end position="185"/>
    </location>
</feature>
<protein>
    <recommendedName>
        <fullName evidence="4">Phospholipid phosphatase</fullName>
    </recommendedName>
</protein>
<feature type="transmembrane region" description="Helical" evidence="1">
    <location>
        <begin position="34"/>
        <end position="53"/>
    </location>
</feature>
<evidence type="ECO:0000313" key="2">
    <source>
        <dbReference type="EMBL" id="RNF39141.1"/>
    </source>
</evidence>
<evidence type="ECO:0000313" key="3">
    <source>
        <dbReference type="Proteomes" id="UP000275473"/>
    </source>
</evidence>
<feature type="transmembrane region" description="Helical" evidence="1">
    <location>
        <begin position="65"/>
        <end position="85"/>
    </location>
</feature>
<organism evidence="2 3">
    <name type="scientific">Planococcus salinus</name>
    <dbReference type="NCBI Taxonomy" id="1848460"/>
    <lineage>
        <taxon>Bacteria</taxon>
        <taxon>Bacillati</taxon>
        <taxon>Bacillota</taxon>
        <taxon>Bacilli</taxon>
        <taxon>Bacillales</taxon>
        <taxon>Caryophanaceae</taxon>
        <taxon>Planococcus</taxon>
    </lineage>
</organism>
<dbReference type="AlphaFoldDB" id="A0A3M8P6U1"/>
<evidence type="ECO:0000256" key="1">
    <source>
        <dbReference type="SAM" id="Phobius"/>
    </source>
</evidence>
<comment type="caution">
    <text evidence="2">The sequence shown here is derived from an EMBL/GenBank/DDBJ whole genome shotgun (WGS) entry which is preliminary data.</text>
</comment>
<reference evidence="2 3" key="1">
    <citation type="journal article" date="2018" name="Int. J. Syst. Evol. Microbiol.">
        <title>Planococcus salinus sp. nov., a moderately halophilic bacterium isolated from a saline-alkali soil.</title>
        <authorList>
            <person name="Gan L."/>
        </authorList>
    </citation>
    <scope>NUCLEOTIDE SEQUENCE [LARGE SCALE GENOMIC DNA]</scope>
    <source>
        <strain evidence="2 3">LCB217</strain>
    </source>
</reference>
<dbReference type="EMBL" id="RIAX01000007">
    <property type="protein sequence ID" value="RNF39141.1"/>
    <property type="molecule type" value="Genomic_DNA"/>
</dbReference>
<feature type="transmembrane region" description="Helical" evidence="1">
    <location>
        <begin position="97"/>
        <end position="121"/>
    </location>
</feature>
<keyword evidence="3" id="KW-1185">Reference proteome</keyword>
<dbReference type="Proteomes" id="UP000275473">
    <property type="component" value="Unassembled WGS sequence"/>
</dbReference>
<accession>A0A3M8P6U1</accession>
<gene>
    <name evidence="2" type="ORF">EEX84_10590</name>
</gene>
<feature type="transmembrane region" description="Helical" evidence="1">
    <location>
        <begin position="141"/>
        <end position="162"/>
    </location>
</feature>
<proteinExistence type="predicted"/>